<protein>
    <submittedName>
        <fullName evidence="2">Uncharacterized protein</fullName>
    </submittedName>
</protein>
<feature type="compositionally biased region" description="Polar residues" evidence="1">
    <location>
        <begin position="881"/>
        <end position="890"/>
    </location>
</feature>
<feature type="compositionally biased region" description="Basic residues" evidence="1">
    <location>
        <begin position="273"/>
        <end position="283"/>
    </location>
</feature>
<feature type="region of interest" description="Disordered" evidence="1">
    <location>
        <begin position="62"/>
        <end position="323"/>
    </location>
</feature>
<feature type="compositionally biased region" description="Basic and acidic residues" evidence="1">
    <location>
        <begin position="935"/>
        <end position="950"/>
    </location>
</feature>
<evidence type="ECO:0000313" key="2">
    <source>
        <dbReference type="EMBL" id="CAB9520017.1"/>
    </source>
</evidence>
<feature type="compositionally biased region" description="Low complexity" evidence="1">
    <location>
        <begin position="163"/>
        <end position="175"/>
    </location>
</feature>
<feature type="compositionally biased region" description="Polar residues" evidence="1">
    <location>
        <begin position="714"/>
        <end position="746"/>
    </location>
</feature>
<feature type="compositionally biased region" description="Polar residues" evidence="1">
    <location>
        <begin position="820"/>
        <end position="838"/>
    </location>
</feature>
<feature type="compositionally biased region" description="Polar residues" evidence="1">
    <location>
        <begin position="606"/>
        <end position="627"/>
    </location>
</feature>
<feature type="compositionally biased region" description="Basic and acidic residues" evidence="1">
    <location>
        <begin position="894"/>
        <end position="916"/>
    </location>
</feature>
<comment type="caution">
    <text evidence="2">The sequence shown here is derived from an EMBL/GenBank/DDBJ whole genome shotgun (WGS) entry which is preliminary data.</text>
</comment>
<dbReference type="AlphaFoldDB" id="A0A9N8HPA1"/>
<keyword evidence="3" id="KW-1185">Reference proteome</keyword>
<feature type="region of interest" description="Disordered" evidence="1">
    <location>
        <begin position="589"/>
        <end position="667"/>
    </location>
</feature>
<feature type="compositionally biased region" description="Low complexity" evidence="1">
    <location>
        <begin position="521"/>
        <end position="535"/>
    </location>
</feature>
<feature type="compositionally biased region" description="Low complexity" evidence="1">
    <location>
        <begin position="698"/>
        <end position="710"/>
    </location>
</feature>
<feature type="compositionally biased region" description="Polar residues" evidence="1">
    <location>
        <begin position="649"/>
        <end position="662"/>
    </location>
</feature>
<sequence length="990" mass="106640">MTCLQSSELMDPSLQLFSESATSHNSTSSLHDSDARFGKAILAVHSGGNNRRSGFLEADLSNNSFSEDGGTSGMDASGSSAYTDGDDFTAASHEQGDGSDYFSESATESLEASVAAASSSKLLASHPVKHSKKKVKRKKVRAKQGSGLTKAGTEDGEDAPNNKTTKTSSKGATSKQTVKRVKKRASSKKKGENKPSDYEWWHTSTINAGSTMEDFSAYSNTEGETDNEHATARRAARRKKKPPVESQEEQRPKSRSPSRTRNDEPQDVETTQKSKRKSRVVKKKSGDSTSTGKKAPRVSSKKKANNEEDLPAHSFGEDTYTRNQLDDDDSIAMESLFDISRQNMLLGQEPQSATSVEKEASLDLAKHTPALLPPNNNNTTKKNHKNRAMMDALTKGNNMSVSTLQTTVSLDVTRTTTSTTTTKKLQQRRKTIDNTVSKPTTTATKKPKPRRIKSHDTTPALPNTKTDPTTTKANNNKPIRRTKSYGDDGPRLQTRIPSKTRRPPKKKQPRSQSLNHLAGVTTNNTNNTTSTSRNNNIRRRRLHASETSPTGNSKMSLSVSGAGNMLMNDTSATSNAMTVQSMPLLHVRRGSTGMPHKAKSHHESISKLQMSSTLGTTTRNTSNNKKGVNNKRASSKDRKKKPLKRKESQQQQKSGGEKVTSSLEEDDSIRSMEGMLLSGHIAKESQGRSADEFSKSEASTIISTSTGASGRVSAGSTSSTNKRTSLRNKSSNLRASGNLRASNTGSSHHDTMIHAYFGSRDNEGGGTTDTEKGGPSGSFSDSMEGSLLSDYSSDGERCRSGELARSMTISPFSAHAAHVTSHTKASSSMLTTEHTSSPLIPDSDDDESVSFHVPQPISSEVKDAPPTPVADTKASVPPAVDTSSTPAADTTEQEQAKAKEVVKKEPPPAEEKESAKNEVGVQGPVNVIMGPVLDANKKEVSKTKPVPKLDDLDDDDPVPPRPSQIVAKPTTPKPSLWETLCCRSASAVAQ</sequence>
<gene>
    <name evidence="2" type="ORF">SEMRO_1067_G237380.1</name>
</gene>
<feature type="region of interest" description="Disordered" evidence="1">
    <location>
        <begin position="683"/>
        <end position="802"/>
    </location>
</feature>
<feature type="compositionally biased region" description="Low complexity" evidence="1">
    <location>
        <begin position="414"/>
        <end position="424"/>
    </location>
</feature>
<dbReference type="Proteomes" id="UP001153069">
    <property type="component" value="Unassembled WGS sequence"/>
</dbReference>
<evidence type="ECO:0000256" key="1">
    <source>
        <dbReference type="SAM" id="MobiDB-lite"/>
    </source>
</evidence>
<proteinExistence type="predicted"/>
<reference evidence="2" key="1">
    <citation type="submission" date="2020-06" db="EMBL/GenBank/DDBJ databases">
        <authorList>
            <consortium name="Plant Systems Biology data submission"/>
        </authorList>
    </citation>
    <scope>NUCLEOTIDE SEQUENCE</scope>
    <source>
        <strain evidence="2">D6</strain>
    </source>
</reference>
<feature type="compositionally biased region" description="Basic residues" evidence="1">
    <location>
        <begin position="294"/>
        <end position="303"/>
    </location>
</feature>
<feature type="compositionally biased region" description="Polar residues" evidence="1">
    <location>
        <begin position="545"/>
        <end position="556"/>
    </location>
</feature>
<feature type="compositionally biased region" description="Low complexity" evidence="1">
    <location>
        <begin position="103"/>
        <end position="126"/>
    </location>
</feature>
<feature type="compositionally biased region" description="Basic residues" evidence="1">
    <location>
        <begin position="177"/>
        <end position="188"/>
    </location>
</feature>
<feature type="compositionally biased region" description="Basic residues" evidence="1">
    <location>
        <begin position="232"/>
        <end position="241"/>
    </location>
</feature>
<evidence type="ECO:0000313" key="3">
    <source>
        <dbReference type="Proteomes" id="UP001153069"/>
    </source>
</evidence>
<feature type="region of interest" description="Disordered" evidence="1">
    <location>
        <begin position="414"/>
        <end position="556"/>
    </location>
</feature>
<feature type="compositionally biased region" description="Basic residues" evidence="1">
    <location>
        <begin position="127"/>
        <end position="142"/>
    </location>
</feature>
<feature type="compositionally biased region" description="Basic and acidic residues" evidence="1">
    <location>
        <begin position="683"/>
        <end position="695"/>
    </location>
</feature>
<feature type="compositionally biased region" description="Basic and acidic residues" evidence="1">
    <location>
        <begin position="189"/>
        <end position="200"/>
    </location>
</feature>
<feature type="compositionally biased region" description="Polar residues" evidence="1">
    <location>
        <begin position="460"/>
        <end position="477"/>
    </location>
</feature>
<feature type="compositionally biased region" description="Basic residues" evidence="1">
    <location>
        <begin position="498"/>
        <end position="509"/>
    </location>
</feature>
<feature type="region of interest" description="Disordered" evidence="1">
    <location>
        <begin position="814"/>
        <end position="975"/>
    </location>
</feature>
<dbReference type="EMBL" id="CAICTM010001065">
    <property type="protein sequence ID" value="CAB9520017.1"/>
    <property type="molecule type" value="Genomic_DNA"/>
</dbReference>
<organism evidence="2 3">
    <name type="scientific">Seminavis robusta</name>
    <dbReference type="NCBI Taxonomy" id="568900"/>
    <lineage>
        <taxon>Eukaryota</taxon>
        <taxon>Sar</taxon>
        <taxon>Stramenopiles</taxon>
        <taxon>Ochrophyta</taxon>
        <taxon>Bacillariophyta</taxon>
        <taxon>Bacillariophyceae</taxon>
        <taxon>Bacillariophycidae</taxon>
        <taxon>Naviculales</taxon>
        <taxon>Naviculaceae</taxon>
        <taxon>Seminavis</taxon>
    </lineage>
</organism>
<name>A0A9N8HPA1_9STRA</name>
<accession>A0A9N8HPA1</accession>